<dbReference type="InterPro" id="IPR003594">
    <property type="entry name" value="HATPase_dom"/>
</dbReference>
<dbReference type="PANTHER" id="PTHR35526">
    <property type="entry name" value="ANTI-SIGMA-F FACTOR RSBW-RELATED"/>
    <property type="match status" value="1"/>
</dbReference>
<evidence type="ECO:0000313" key="3">
    <source>
        <dbReference type="EMBL" id="GGO85575.1"/>
    </source>
</evidence>
<name>A0A918DWF6_9ACTN</name>
<proteinExistence type="predicted"/>
<reference evidence="3" key="1">
    <citation type="journal article" date="2014" name="Int. J. Syst. Evol. Microbiol.">
        <title>Complete genome sequence of Corynebacterium casei LMG S-19264T (=DSM 44701T), isolated from a smear-ripened cheese.</title>
        <authorList>
            <consortium name="US DOE Joint Genome Institute (JGI-PGF)"/>
            <person name="Walter F."/>
            <person name="Albersmeier A."/>
            <person name="Kalinowski J."/>
            <person name="Ruckert C."/>
        </authorList>
    </citation>
    <scope>NUCLEOTIDE SEQUENCE</scope>
    <source>
        <strain evidence="3">CGMCC 4.7201</strain>
    </source>
</reference>
<dbReference type="RefSeq" id="WP_229698287.1">
    <property type="nucleotide sequence ID" value="NZ_BMMS01000007.1"/>
</dbReference>
<dbReference type="InterPro" id="IPR036890">
    <property type="entry name" value="HATPase_C_sf"/>
</dbReference>
<evidence type="ECO:0000259" key="2">
    <source>
        <dbReference type="Pfam" id="PF13581"/>
    </source>
</evidence>
<dbReference type="Pfam" id="PF13581">
    <property type="entry name" value="HATPase_c_2"/>
    <property type="match status" value="1"/>
</dbReference>
<protein>
    <recommendedName>
        <fullName evidence="2">Histidine kinase/HSP90-like ATPase domain-containing protein</fullName>
    </recommendedName>
</protein>
<sequence>MRAARSRPAYAVRPAHAEEGVLDDDLSQALWETYRMPLDTGCSSAAARIFTRRCLNRWEIGDDSLFGEDVVLVVSELVTNAMIHADSPEELRLSWRSPSLVVEVRDTGPGQPYVRPSDDSEPGSRGMEIVDRLARHWLIAAGAGDTKTIRVEMVSP</sequence>
<organism evidence="3 4">
    <name type="scientific">Wenjunlia tyrosinilytica</name>
    <dbReference type="NCBI Taxonomy" id="1544741"/>
    <lineage>
        <taxon>Bacteria</taxon>
        <taxon>Bacillati</taxon>
        <taxon>Actinomycetota</taxon>
        <taxon>Actinomycetes</taxon>
        <taxon>Kitasatosporales</taxon>
        <taxon>Streptomycetaceae</taxon>
        <taxon>Wenjunlia</taxon>
    </lineage>
</organism>
<dbReference type="AlphaFoldDB" id="A0A918DWF6"/>
<comment type="caution">
    <text evidence="3">The sequence shown here is derived from an EMBL/GenBank/DDBJ whole genome shotgun (WGS) entry which is preliminary data.</text>
</comment>
<feature type="domain" description="Histidine kinase/HSP90-like ATPase" evidence="2">
    <location>
        <begin position="45"/>
        <end position="141"/>
    </location>
</feature>
<dbReference type="Proteomes" id="UP000641932">
    <property type="component" value="Unassembled WGS sequence"/>
</dbReference>
<dbReference type="EMBL" id="BMMS01000007">
    <property type="protein sequence ID" value="GGO85575.1"/>
    <property type="molecule type" value="Genomic_DNA"/>
</dbReference>
<dbReference type="GO" id="GO:0004674">
    <property type="term" value="F:protein serine/threonine kinase activity"/>
    <property type="evidence" value="ECO:0007669"/>
    <property type="project" value="UniProtKB-KW"/>
</dbReference>
<keyword evidence="1" id="KW-0808">Transferase</keyword>
<accession>A0A918DWF6</accession>
<dbReference type="CDD" id="cd16936">
    <property type="entry name" value="HATPase_RsbW-like"/>
    <property type="match status" value="1"/>
</dbReference>
<keyword evidence="1" id="KW-0418">Kinase</keyword>
<reference evidence="3" key="2">
    <citation type="submission" date="2020-09" db="EMBL/GenBank/DDBJ databases">
        <authorList>
            <person name="Sun Q."/>
            <person name="Zhou Y."/>
        </authorList>
    </citation>
    <scope>NUCLEOTIDE SEQUENCE</scope>
    <source>
        <strain evidence="3">CGMCC 4.7201</strain>
    </source>
</reference>
<dbReference type="InterPro" id="IPR050267">
    <property type="entry name" value="Anti-sigma-factor_SerPK"/>
</dbReference>
<dbReference type="PANTHER" id="PTHR35526:SF3">
    <property type="entry name" value="ANTI-SIGMA-F FACTOR RSBW"/>
    <property type="match status" value="1"/>
</dbReference>
<evidence type="ECO:0000256" key="1">
    <source>
        <dbReference type="ARBA" id="ARBA00022527"/>
    </source>
</evidence>
<evidence type="ECO:0000313" key="4">
    <source>
        <dbReference type="Proteomes" id="UP000641932"/>
    </source>
</evidence>
<keyword evidence="4" id="KW-1185">Reference proteome</keyword>
<gene>
    <name evidence="3" type="ORF">GCM10012280_19670</name>
</gene>
<keyword evidence="1" id="KW-0723">Serine/threonine-protein kinase</keyword>
<dbReference type="Gene3D" id="3.30.565.10">
    <property type="entry name" value="Histidine kinase-like ATPase, C-terminal domain"/>
    <property type="match status" value="1"/>
</dbReference>
<dbReference type="SUPFAM" id="SSF55874">
    <property type="entry name" value="ATPase domain of HSP90 chaperone/DNA topoisomerase II/histidine kinase"/>
    <property type="match status" value="1"/>
</dbReference>